<evidence type="ECO:0000313" key="3">
    <source>
        <dbReference type="Proteomes" id="UP000324222"/>
    </source>
</evidence>
<reference evidence="2 3" key="1">
    <citation type="submission" date="2019-05" db="EMBL/GenBank/DDBJ databases">
        <title>Another draft genome of Portunus trituberculatus and its Hox gene families provides insights of decapod evolution.</title>
        <authorList>
            <person name="Jeong J.-H."/>
            <person name="Song I."/>
            <person name="Kim S."/>
            <person name="Choi T."/>
            <person name="Kim D."/>
            <person name="Ryu S."/>
            <person name="Kim W."/>
        </authorList>
    </citation>
    <scope>NUCLEOTIDE SEQUENCE [LARGE SCALE GENOMIC DNA]</scope>
    <source>
        <tissue evidence="2">Muscle</tissue>
    </source>
</reference>
<organism evidence="2 3">
    <name type="scientific">Portunus trituberculatus</name>
    <name type="common">Swimming crab</name>
    <name type="synonym">Neptunus trituberculatus</name>
    <dbReference type="NCBI Taxonomy" id="210409"/>
    <lineage>
        <taxon>Eukaryota</taxon>
        <taxon>Metazoa</taxon>
        <taxon>Ecdysozoa</taxon>
        <taxon>Arthropoda</taxon>
        <taxon>Crustacea</taxon>
        <taxon>Multicrustacea</taxon>
        <taxon>Malacostraca</taxon>
        <taxon>Eumalacostraca</taxon>
        <taxon>Eucarida</taxon>
        <taxon>Decapoda</taxon>
        <taxon>Pleocyemata</taxon>
        <taxon>Brachyura</taxon>
        <taxon>Eubrachyura</taxon>
        <taxon>Portunoidea</taxon>
        <taxon>Portunidae</taxon>
        <taxon>Portuninae</taxon>
        <taxon>Portunus</taxon>
    </lineage>
</organism>
<name>A0A5B7IZ21_PORTR</name>
<comment type="caution">
    <text evidence="2">The sequence shown here is derived from an EMBL/GenBank/DDBJ whole genome shotgun (WGS) entry which is preliminary data.</text>
</comment>
<sequence length="74" mass="8739">MRKEGPKRRERKTTRGGSNRSQGRKLRTLTDRKRGTRRDKRKVEEEEEENDDDNYSDNDDDGLEGVSRQQETGE</sequence>
<dbReference type="AlphaFoldDB" id="A0A5B7IZ21"/>
<feature type="region of interest" description="Disordered" evidence="1">
    <location>
        <begin position="1"/>
        <end position="74"/>
    </location>
</feature>
<dbReference type="EMBL" id="VSRR010080133">
    <property type="protein sequence ID" value="MPC89172.1"/>
    <property type="molecule type" value="Genomic_DNA"/>
</dbReference>
<feature type="compositionally biased region" description="Basic residues" evidence="1">
    <location>
        <begin position="1"/>
        <end position="14"/>
    </location>
</feature>
<keyword evidence="3" id="KW-1185">Reference proteome</keyword>
<evidence type="ECO:0000313" key="2">
    <source>
        <dbReference type="EMBL" id="MPC89172.1"/>
    </source>
</evidence>
<protein>
    <submittedName>
        <fullName evidence="2">Uncharacterized protein</fullName>
    </submittedName>
</protein>
<gene>
    <name evidence="2" type="ORF">E2C01_084107</name>
</gene>
<evidence type="ECO:0000256" key="1">
    <source>
        <dbReference type="SAM" id="MobiDB-lite"/>
    </source>
</evidence>
<accession>A0A5B7IZ21</accession>
<proteinExistence type="predicted"/>
<dbReference type="Proteomes" id="UP000324222">
    <property type="component" value="Unassembled WGS sequence"/>
</dbReference>
<feature type="compositionally biased region" description="Acidic residues" evidence="1">
    <location>
        <begin position="45"/>
        <end position="63"/>
    </location>
</feature>